<name>A0A7R5K5S7_9PASS</name>
<dbReference type="Proteomes" id="UP000504627">
    <property type="component" value="Unplaced"/>
</dbReference>
<organism evidence="7 8">
    <name type="scientific">Pipra filicauda</name>
    <name type="common">Wire-tailed manakin</name>
    <dbReference type="NCBI Taxonomy" id="649802"/>
    <lineage>
        <taxon>Eukaryota</taxon>
        <taxon>Metazoa</taxon>
        <taxon>Chordata</taxon>
        <taxon>Craniata</taxon>
        <taxon>Vertebrata</taxon>
        <taxon>Euteleostomi</taxon>
        <taxon>Archelosauria</taxon>
        <taxon>Archosauria</taxon>
        <taxon>Dinosauria</taxon>
        <taxon>Saurischia</taxon>
        <taxon>Theropoda</taxon>
        <taxon>Coelurosauria</taxon>
        <taxon>Aves</taxon>
        <taxon>Neognathae</taxon>
        <taxon>Neoaves</taxon>
        <taxon>Telluraves</taxon>
        <taxon>Australaves</taxon>
        <taxon>Passeriformes</taxon>
        <taxon>Pipridae</taxon>
        <taxon>Pipra</taxon>
    </lineage>
</organism>
<dbReference type="InterPro" id="IPR011687">
    <property type="entry name" value="Nop53/GLTSCR2"/>
</dbReference>
<sequence length="457" mass="54209">RGLISEQPNEGLFFLDTGNAPKGRRLRRTPEKPLHVDLVLQPLSKVPPPKNISAHQTPNGRKEKKRREFWEKKAEKGIFPRGERRLRRRLSRGGAPKPQKPPELGRSDPQRGFYDIWGEHNPLEEPLAGQDLWYLQQTKKLPVQVRFGGHHPDPDEAVAHSTRSEVIGAGGAYNPPFQAHQDLLLRALEVETRRKREEEKVERRLKVHEEPPTEESKLREQLEGLLEEEEEEEQEQEGEGKEEPPKKREQPGKKTEKQRRKEKEEKEKRQLRVGSRAAALRLQGLFRLRRQLRLGSRVAALRLQGLFRLRRQLRVGSRLAALRLQGLFRLRRQLRLGSRLAALRLQGLFRLRSLRRALRERQERERERRRLRELTRSRKEREPRRLGRKRYEDAGPEVQLSEEIPENLRSLRPEGHLLRDRFKSLQRRNLIEPRERAKFKRRYRVKYVEKRAFRAVT</sequence>
<dbReference type="PIRSF" id="PIRSF017302">
    <property type="entry name" value="Gltscr2"/>
    <property type="match status" value="1"/>
</dbReference>
<evidence type="ECO:0000256" key="2">
    <source>
        <dbReference type="ARBA" id="ARBA00018339"/>
    </source>
</evidence>
<proteinExistence type="inferred from homology"/>
<gene>
    <name evidence="8" type="primary">NOP53</name>
</gene>
<dbReference type="GO" id="GO:0005730">
    <property type="term" value="C:nucleolus"/>
    <property type="evidence" value="ECO:0007669"/>
    <property type="project" value="UniProtKB-SubCell"/>
</dbReference>
<feature type="non-terminal residue" evidence="8">
    <location>
        <position position="1"/>
    </location>
</feature>
<dbReference type="PANTHER" id="PTHR14211">
    <property type="entry name" value="GLIOMA SUPPRESSOR CANDIDATE REGION GENE 2"/>
    <property type="match status" value="1"/>
</dbReference>
<comment type="similarity">
    <text evidence="1 5">Belongs to the NOP53 family.</text>
</comment>
<dbReference type="Pfam" id="PF07767">
    <property type="entry name" value="Nop53"/>
    <property type="match status" value="2"/>
</dbReference>
<evidence type="ECO:0000313" key="7">
    <source>
        <dbReference type="Proteomes" id="UP000504627"/>
    </source>
</evidence>
<protein>
    <recommendedName>
        <fullName evidence="2 5">Ribosome biogenesis protein NOP53</fullName>
    </recommendedName>
</protein>
<feature type="region of interest" description="Disordered" evidence="6">
    <location>
        <begin position="145"/>
        <end position="176"/>
    </location>
</feature>
<dbReference type="GO" id="GO:0008097">
    <property type="term" value="F:5S rRNA binding"/>
    <property type="evidence" value="ECO:0007669"/>
    <property type="project" value="TreeGrafter"/>
</dbReference>
<keyword evidence="4 5" id="KW-0539">Nucleus</keyword>
<dbReference type="CTD" id="29997"/>
<keyword evidence="3 5" id="KW-0690">Ribosome biogenesis</keyword>
<dbReference type="GO" id="GO:0000027">
    <property type="term" value="P:ribosomal large subunit assembly"/>
    <property type="evidence" value="ECO:0007669"/>
    <property type="project" value="UniProtKB-UniRule"/>
</dbReference>
<evidence type="ECO:0000256" key="5">
    <source>
        <dbReference type="PIRNR" id="PIRNR017302"/>
    </source>
</evidence>
<dbReference type="RefSeq" id="XP_039235095.1">
    <property type="nucleotide sequence ID" value="XM_039379161.1"/>
</dbReference>
<evidence type="ECO:0000256" key="6">
    <source>
        <dbReference type="SAM" id="MobiDB-lite"/>
    </source>
</evidence>
<dbReference type="PROSITE" id="PS50096">
    <property type="entry name" value="IQ"/>
    <property type="match status" value="1"/>
</dbReference>
<comment type="function">
    <text evidence="5">May play a role in ribosome biogenesis.</text>
</comment>
<dbReference type="PANTHER" id="PTHR14211:SF7">
    <property type="entry name" value="RIBOSOME BIOGENESIS PROTEIN NOP53"/>
    <property type="match status" value="1"/>
</dbReference>
<feature type="compositionally biased region" description="Basic and acidic residues" evidence="6">
    <location>
        <begin position="378"/>
        <end position="393"/>
    </location>
</feature>
<evidence type="ECO:0000256" key="1">
    <source>
        <dbReference type="ARBA" id="ARBA00008838"/>
    </source>
</evidence>
<dbReference type="GO" id="GO:0005654">
    <property type="term" value="C:nucleoplasm"/>
    <property type="evidence" value="ECO:0007669"/>
    <property type="project" value="UniProtKB-SubCell"/>
</dbReference>
<reference evidence="8" key="1">
    <citation type="submission" date="2025-08" db="UniProtKB">
        <authorList>
            <consortium name="RefSeq"/>
        </authorList>
    </citation>
    <scope>IDENTIFICATION</scope>
    <source>
        <tissue evidence="8">Muscle</tissue>
    </source>
</reference>
<feature type="region of interest" description="Disordered" evidence="6">
    <location>
        <begin position="195"/>
        <end position="270"/>
    </location>
</feature>
<feature type="compositionally biased region" description="Basic and acidic residues" evidence="6">
    <location>
        <begin position="238"/>
        <end position="270"/>
    </location>
</feature>
<accession>A0A7R5K5S7</accession>
<feature type="compositionally biased region" description="Basic and acidic residues" evidence="6">
    <location>
        <begin position="66"/>
        <end position="83"/>
    </location>
</feature>
<feature type="compositionally biased region" description="Acidic residues" evidence="6">
    <location>
        <begin position="225"/>
        <end position="237"/>
    </location>
</feature>
<keyword evidence="7" id="KW-1185">Reference proteome</keyword>
<dbReference type="InParanoid" id="A0A7R5K5S7"/>
<evidence type="ECO:0000256" key="3">
    <source>
        <dbReference type="ARBA" id="ARBA00022517"/>
    </source>
</evidence>
<feature type="region of interest" description="Disordered" evidence="6">
    <location>
        <begin position="1"/>
        <end position="117"/>
    </location>
</feature>
<dbReference type="GO" id="GO:0006364">
    <property type="term" value="P:rRNA processing"/>
    <property type="evidence" value="ECO:0007669"/>
    <property type="project" value="TreeGrafter"/>
</dbReference>
<feature type="region of interest" description="Disordered" evidence="6">
    <location>
        <begin position="378"/>
        <end position="398"/>
    </location>
</feature>
<evidence type="ECO:0000313" key="8">
    <source>
        <dbReference type="RefSeq" id="XP_039235095.1"/>
    </source>
</evidence>
<dbReference type="GeneID" id="113994025"/>
<evidence type="ECO:0000256" key="4">
    <source>
        <dbReference type="ARBA" id="ARBA00023242"/>
    </source>
</evidence>
<comment type="subcellular location">
    <subcellularLocation>
        <location evidence="5">Nucleus</location>
        <location evidence="5">Nucleolus</location>
    </subcellularLocation>
    <subcellularLocation>
        <location evidence="5">Nucleus</location>
        <location evidence="5">Nucleoplasm</location>
    </subcellularLocation>
</comment>
<feature type="compositionally biased region" description="Basic and acidic residues" evidence="6">
    <location>
        <begin position="195"/>
        <end position="222"/>
    </location>
</feature>
<dbReference type="AlphaFoldDB" id="A0A7R5K5S7"/>